<dbReference type="CDD" id="cd06089">
    <property type="entry name" value="KOW_RPL26"/>
    <property type="match status" value="1"/>
</dbReference>
<dbReference type="AlphaFoldDB" id="A0AAE3QKW0"/>
<dbReference type="Gene3D" id="2.30.30.30">
    <property type="match status" value="1"/>
</dbReference>
<comment type="function">
    <text evidence="5">One of two assembly initiator proteins, it binds directly to the 5'-end of the 23S rRNA, where it nucleates assembly of the 50S subunit.</text>
</comment>
<dbReference type="InterPro" id="IPR005825">
    <property type="entry name" value="Ribosomal_uL24_CS"/>
</dbReference>
<gene>
    <name evidence="5 8" type="primary">rplX</name>
    <name evidence="8" type="ORF">QNI16_02615</name>
    <name evidence="9" type="ORF">QNI19_07150</name>
</gene>
<dbReference type="EMBL" id="JASJOS010000001">
    <property type="protein sequence ID" value="MDJ1479360.1"/>
    <property type="molecule type" value="Genomic_DNA"/>
</dbReference>
<sequence>MKAKAKTTVKLHVRKGDTVIVISGDEKGKTGKITSVDREKQKAVIEGLNLVKRSVKPSAENPQGGFIEKEAPIHVSNLMVVDPSTGKASRISRKLDEKGKKQRYAKKTGTLIKAEF</sequence>
<name>A0AAE3QKW0_9BACT</name>
<evidence type="ECO:0000256" key="2">
    <source>
        <dbReference type="ARBA" id="ARBA00022980"/>
    </source>
</evidence>
<dbReference type="HAMAP" id="MF_01326_B">
    <property type="entry name" value="Ribosomal_uL24_B"/>
    <property type="match status" value="1"/>
</dbReference>
<dbReference type="InterPro" id="IPR041988">
    <property type="entry name" value="Ribosomal_uL24_KOW"/>
</dbReference>
<dbReference type="SUPFAM" id="SSF50104">
    <property type="entry name" value="Translation proteins SH3-like domain"/>
    <property type="match status" value="1"/>
</dbReference>
<feature type="domain" description="KOW" evidence="7">
    <location>
        <begin position="12"/>
        <end position="39"/>
    </location>
</feature>
<keyword evidence="10" id="KW-1185">Reference proteome</keyword>
<evidence type="ECO:0000256" key="1">
    <source>
        <dbReference type="ARBA" id="ARBA00010618"/>
    </source>
</evidence>
<proteinExistence type="inferred from homology"/>
<comment type="similarity">
    <text evidence="1 5 6">Belongs to the universal ribosomal protein uL24 family.</text>
</comment>
<dbReference type="PROSITE" id="PS01108">
    <property type="entry name" value="RIBOSOMAL_L24"/>
    <property type="match status" value="1"/>
</dbReference>
<comment type="caution">
    <text evidence="8">The sequence shown here is derived from an EMBL/GenBank/DDBJ whole genome shotgun (WGS) entry which is preliminary data.</text>
</comment>
<organism evidence="8 11">
    <name type="scientific">Xanthocytophaga flava</name>
    <dbReference type="NCBI Taxonomy" id="3048013"/>
    <lineage>
        <taxon>Bacteria</taxon>
        <taxon>Pseudomonadati</taxon>
        <taxon>Bacteroidota</taxon>
        <taxon>Cytophagia</taxon>
        <taxon>Cytophagales</taxon>
        <taxon>Rhodocytophagaceae</taxon>
        <taxon>Xanthocytophaga</taxon>
    </lineage>
</organism>
<dbReference type="Proteomes" id="UP001228581">
    <property type="component" value="Unassembled WGS sequence"/>
</dbReference>
<dbReference type="Pfam" id="PF17136">
    <property type="entry name" value="ribosomal_L24"/>
    <property type="match status" value="1"/>
</dbReference>
<dbReference type="Pfam" id="PF00467">
    <property type="entry name" value="KOW"/>
    <property type="match status" value="1"/>
</dbReference>
<keyword evidence="5" id="KW-0694">RNA-binding</keyword>
<evidence type="ECO:0000256" key="6">
    <source>
        <dbReference type="RuleBase" id="RU003477"/>
    </source>
</evidence>
<dbReference type="GO" id="GO:0005840">
    <property type="term" value="C:ribosome"/>
    <property type="evidence" value="ECO:0007669"/>
    <property type="project" value="UniProtKB-KW"/>
</dbReference>
<keyword evidence="3 5" id="KW-0687">Ribonucleoprotein</keyword>
<dbReference type="SMART" id="SM00739">
    <property type="entry name" value="KOW"/>
    <property type="match status" value="1"/>
</dbReference>
<dbReference type="NCBIfam" id="TIGR01079">
    <property type="entry name" value="rplX_bact"/>
    <property type="match status" value="1"/>
</dbReference>
<evidence type="ECO:0000313" key="9">
    <source>
        <dbReference type="EMBL" id="MDJ1492703.1"/>
    </source>
</evidence>
<dbReference type="GO" id="GO:0003735">
    <property type="term" value="F:structural constituent of ribosome"/>
    <property type="evidence" value="ECO:0007669"/>
    <property type="project" value="InterPro"/>
</dbReference>
<accession>A0AAE3QKW0</accession>
<dbReference type="InterPro" id="IPR008991">
    <property type="entry name" value="Translation_prot_SH3-like_sf"/>
</dbReference>
<evidence type="ECO:0000259" key="7">
    <source>
        <dbReference type="SMART" id="SM00739"/>
    </source>
</evidence>
<dbReference type="InterPro" id="IPR003256">
    <property type="entry name" value="Ribosomal_uL24"/>
</dbReference>
<comment type="subunit">
    <text evidence="5">Part of the 50S ribosomal subunit.</text>
</comment>
<evidence type="ECO:0000313" key="10">
    <source>
        <dbReference type="Proteomes" id="UP001228581"/>
    </source>
</evidence>
<evidence type="ECO:0000256" key="5">
    <source>
        <dbReference type="HAMAP-Rule" id="MF_01326"/>
    </source>
</evidence>
<dbReference type="InterPro" id="IPR057264">
    <property type="entry name" value="Ribosomal_uL24_C"/>
</dbReference>
<protein>
    <recommendedName>
        <fullName evidence="4 5">Large ribosomal subunit protein uL24</fullName>
    </recommendedName>
</protein>
<dbReference type="EMBL" id="JASJOT010000003">
    <property type="protein sequence ID" value="MDJ1492703.1"/>
    <property type="molecule type" value="Genomic_DNA"/>
</dbReference>
<dbReference type="InterPro" id="IPR005824">
    <property type="entry name" value="KOW"/>
</dbReference>
<dbReference type="RefSeq" id="WP_313975467.1">
    <property type="nucleotide sequence ID" value="NZ_JASJOR010000001.1"/>
</dbReference>
<evidence type="ECO:0000256" key="3">
    <source>
        <dbReference type="ARBA" id="ARBA00023274"/>
    </source>
</evidence>
<keyword evidence="5" id="KW-0699">rRNA-binding</keyword>
<evidence type="ECO:0000256" key="4">
    <source>
        <dbReference type="ARBA" id="ARBA00035206"/>
    </source>
</evidence>
<dbReference type="PANTHER" id="PTHR12903">
    <property type="entry name" value="MITOCHONDRIAL RIBOSOMAL PROTEIN L24"/>
    <property type="match status" value="1"/>
</dbReference>
<comment type="function">
    <text evidence="5">One of the proteins that surrounds the polypeptide exit tunnel on the outside of the subunit.</text>
</comment>
<dbReference type="GO" id="GO:1990904">
    <property type="term" value="C:ribonucleoprotein complex"/>
    <property type="evidence" value="ECO:0007669"/>
    <property type="project" value="UniProtKB-KW"/>
</dbReference>
<dbReference type="InterPro" id="IPR014722">
    <property type="entry name" value="Rib_uL2_dom2"/>
</dbReference>
<dbReference type="GO" id="GO:0006412">
    <property type="term" value="P:translation"/>
    <property type="evidence" value="ECO:0007669"/>
    <property type="project" value="UniProtKB-UniRule"/>
</dbReference>
<evidence type="ECO:0000313" key="11">
    <source>
        <dbReference type="Proteomes" id="UP001241110"/>
    </source>
</evidence>
<dbReference type="GO" id="GO:0019843">
    <property type="term" value="F:rRNA binding"/>
    <property type="evidence" value="ECO:0007669"/>
    <property type="project" value="UniProtKB-UniRule"/>
</dbReference>
<keyword evidence="2 5" id="KW-0689">Ribosomal protein</keyword>
<dbReference type="Proteomes" id="UP001241110">
    <property type="component" value="Unassembled WGS sequence"/>
</dbReference>
<evidence type="ECO:0000313" key="8">
    <source>
        <dbReference type="EMBL" id="MDJ1479360.1"/>
    </source>
</evidence>
<reference evidence="8 10" key="1">
    <citation type="submission" date="2023-05" db="EMBL/GenBank/DDBJ databases">
        <authorList>
            <person name="Zhang X."/>
        </authorList>
    </citation>
    <scope>NUCLEOTIDE SEQUENCE</scope>
    <source>
        <strain evidence="9 10">DM2B3-1</strain>
        <strain evidence="8">YF14B1</strain>
    </source>
</reference>